<dbReference type="Proteomes" id="UP001548189">
    <property type="component" value="Unassembled WGS sequence"/>
</dbReference>
<keyword evidence="2" id="KW-0479">Metal-binding</keyword>
<evidence type="ECO:0000256" key="1">
    <source>
        <dbReference type="ARBA" id="ARBA00001946"/>
    </source>
</evidence>
<dbReference type="GO" id="GO:0016829">
    <property type="term" value="F:lyase activity"/>
    <property type="evidence" value="ECO:0007669"/>
    <property type="project" value="UniProtKB-KW"/>
</dbReference>
<proteinExistence type="predicted"/>
<evidence type="ECO:0000256" key="2">
    <source>
        <dbReference type="ARBA" id="ARBA00022723"/>
    </source>
</evidence>
<accession>A0ABV2BV47</accession>
<dbReference type="PIRSF" id="PIRSF015582">
    <property type="entry name" value="Cit_lyase_B"/>
    <property type="match status" value="1"/>
</dbReference>
<protein>
    <submittedName>
        <fullName evidence="5">CoA ester lyase</fullName>
    </submittedName>
</protein>
<name>A0ABV2BV47_9GAMM</name>
<dbReference type="Pfam" id="PF03328">
    <property type="entry name" value="HpcH_HpaI"/>
    <property type="match status" value="1"/>
</dbReference>
<dbReference type="PANTHER" id="PTHR32308:SF10">
    <property type="entry name" value="CITRATE LYASE SUBUNIT BETA"/>
    <property type="match status" value="1"/>
</dbReference>
<comment type="caution">
    <text evidence="5">The sequence shown here is derived from an EMBL/GenBank/DDBJ whole genome shotgun (WGS) entry which is preliminary data.</text>
</comment>
<dbReference type="RefSeq" id="WP_353896400.1">
    <property type="nucleotide sequence ID" value="NZ_JBEVCJ010000013.1"/>
</dbReference>
<dbReference type="PANTHER" id="PTHR32308">
    <property type="entry name" value="LYASE BETA SUBUNIT, PUTATIVE (AFU_ORTHOLOGUE AFUA_4G13030)-RELATED"/>
    <property type="match status" value="1"/>
</dbReference>
<dbReference type="InterPro" id="IPR040442">
    <property type="entry name" value="Pyrv_kinase-like_dom_sf"/>
</dbReference>
<keyword evidence="6" id="KW-1185">Reference proteome</keyword>
<keyword evidence="5" id="KW-0456">Lyase</keyword>
<dbReference type="InterPro" id="IPR005000">
    <property type="entry name" value="Aldolase/citrate-lyase_domain"/>
</dbReference>
<dbReference type="InterPro" id="IPR015813">
    <property type="entry name" value="Pyrv/PenolPyrv_kinase-like_dom"/>
</dbReference>
<organism evidence="5 6">
    <name type="scientific">Aliikangiella maris</name>
    <dbReference type="NCBI Taxonomy" id="3162458"/>
    <lineage>
        <taxon>Bacteria</taxon>
        <taxon>Pseudomonadati</taxon>
        <taxon>Pseudomonadota</taxon>
        <taxon>Gammaproteobacteria</taxon>
        <taxon>Oceanospirillales</taxon>
        <taxon>Pleioneaceae</taxon>
        <taxon>Aliikangiella</taxon>
    </lineage>
</organism>
<reference evidence="5 6" key="1">
    <citation type="submission" date="2024-06" db="EMBL/GenBank/DDBJ databases">
        <authorList>
            <person name="Li F."/>
        </authorList>
    </citation>
    <scope>NUCLEOTIDE SEQUENCE [LARGE SCALE GENOMIC DNA]</scope>
    <source>
        <strain evidence="5 6">GXAS 311</strain>
    </source>
</reference>
<evidence type="ECO:0000259" key="4">
    <source>
        <dbReference type="Pfam" id="PF03328"/>
    </source>
</evidence>
<dbReference type="Gene3D" id="3.20.20.60">
    <property type="entry name" value="Phosphoenolpyruvate-binding domains"/>
    <property type="match status" value="1"/>
</dbReference>
<dbReference type="InterPro" id="IPR011206">
    <property type="entry name" value="Citrate_lyase_beta/mcl1/mcl2"/>
</dbReference>
<evidence type="ECO:0000313" key="6">
    <source>
        <dbReference type="Proteomes" id="UP001548189"/>
    </source>
</evidence>
<evidence type="ECO:0000313" key="5">
    <source>
        <dbReference type="EMBL" id="MET1255816.1"/>
    </source>
</evidence>
<dbReference type="SUPFAM" id="SSF51621">
    <property type="entry name" value="Phosphoenolpyruvate/pyruvate domain"/>
    <property type="match status" value="1"/>
</dbReference>
<evidence type="ECO:0000256" key="3">
    <source>
        <dbReference type="ARBA" id="ARBA00022842"/>
    </source>
</evidence>
<gene>
    <name evidence="5" type="ORF">ABVT43_11820</name>
</gene>
<keyword evidence="3" id="KW-0460">Magnesium</keyword>
<feature type="domain" description="HpcH/HpaI aldolase/citrate lyase" evidence="4">
    <location>
        <begin position="9"/>
        <end position="222"/>
    </location>
</feature>
<sequence>MTFQYQPRRTMLYVPAHRMRYLEKAKQLKADSLIFDLQESVPPDYKNDARNLLQKQLSGGQIYQAEKIIRINSLDSPWGMDDLKMVLSTDVDGILFPNIDSAGQLKAVISTLDESGSNQLDIMVNIESAKAIINCESICAASDRLSTIILGTTDLANSLRVTLNTERLALITSLSLAVLAARAHNKFVIDGPHLDLSDFTSSEFSCRQARDLGFDGKAVIHPTQLAYTNDAFTPKGDDVKKAKQIIEAIAQAHESGNSVAVIHNRLIEPSLEHWARRIIALYNQVHQVGQTDLIGPEK</sequence>
<dbReference type="EMBL" id="JBEVCJ010000013">
    <property type="protein sequence ID" value="MET1255816.1"/>
    <property type="molecule type" value="Genomic_DNA"/>
</dbReference>
<comment type="cofactor">
    <cofactor evidence="1">
        <name>Mg(2+)</name>
        <dbReference type="ChEBI" id="CHEBI:18420"/>
    </cofactor>
</comment>